<dbReference type="Proteomes" id="UP001162131">
    <property type="component" value="Unassembled WGS sequence"/>
</dbReference>
<evidence type="ECO:0000259" key="8">
    <source>
        <dbReference type="Pfam" id="PF04034"/>
    </source>
</evidence>
<comment type="catalytic activity">
    <reaction evidence="6">
        <text>an N(1)-methylpseudouridine in rRNA + S-adenosyl-L-methionine = N(1)-methyl-N(3)-[(3S)-3-amino-3-carboxypropyl]pseudouridine in rRNA + S-methyl-5'-thioadenosine + H(+)</text>
        <dbReference type="Rhea" id="RHEA:63296"/>
        <dbReference type="Rhea" id="RHEA-COMP:11634"/>
        <dbReference type="Rhea" id="RHEA-COMP:16310"/>
        <dbReference type="ChEBI" id="CHEBI:15378"/>
        <dbReference type="ChEBI" id="CHEBI:17509"/>
        <dbReference type="ChEBI" id="CHEBI:59789"/>
        <dbReference type="ChEBI" id="CHEBI:74890"/>
        <dbReference type="ChEBI" id="CHEBI:146234"/>
        <dbReference type="EC" id="2.5.1.157"/>
    </reaction>
</comment>
<feature type="compositionally biased region" description="Polar residues" evidence="7">
    <location>
        <begin position="168"/>
        <end position="182"/>
    </location>
</feature>
<evidence type="ECO:0000256" key="7">
    <source>
        <dbReference type="SAM" id="MobiDB-lite"/>
    </source>
</evidence>
<dbReference type="InterPro" id="IPR007177">
    <property type="entry name" value="Tsr3_C"/>
</dbReference>
<organism evidence="10 11">
    <name type="scientific">Blepharisma stoltei</name>
    <dbReference type="NCBI Taxonomy" id="1481888"/>
    <lineage>
        <taxon>Eukaryota</taxon>
        <taxon>Sar</taxon>
        <taxon>Alveolata</taxon>
        <taxon>Ciliophora</taxon>
        <taxon>Postciliodesmatophora</taxon>
        <taxon>Heterotrichea</taxon>
        <taxon>Heterotrichida</taxon>
        <taxon>Blepharismidae</taxon>
        <taxon>Blepharisma</taxon>
    </lineage>
</organism>
<evidence type="ECO:0000256" key="2">
    <source>
        <dbReference type="ARBA" id="ARBA00022517"/>
    </source>
</evidence>
<dbReference type="EMBL" id="CAJZBQ010000062">
    <property type="protein sequence ID" value="CAG9335485.1"/>
    <property type="molecule type" value="Genomic_DNA"/>
</dbReference>
<dbReference type="Pfam" id="PF04068">
    <property type="entry name" value="Fer4_RLI"/>
    <property type="match status" value="1"/>
</dbReference>
<feature type="domain" description="RNase L inhibitor RLI-like possible metal-binding" evidence="9">
    <location>
        <begin position="8"/>
        <end position="38"/>
    </location>
</feature>
<keyword evidence="3 6" id="KW-0698">rRNA processing</keyword>
<keyword evidence="1" id="KW-0963">Cytoplasm</keyword>
<dbReference type="AlphaFoldDB" id="A0AAU9K7G3"/>
<dbReference type="NCBIfam" id="NF002621">
    <property type="entry name" value="PRK02287.1"/>
    <property type="match status" value="1"/>
</dbReference>
<comment type="similarity">
    <text evidence="6">Belongs to the TDD superfamily. TSR3 family.</text>
</comment>
<dbReference type="HAMAP" id="MF_01116">
    <property type="entry name" value="TSR3"/>
    <property type="match status" value="1"/>
</dbReference>
<feature type="region of interest" description="Disordered" evidence="7">
    <location>
        <begin position="167"/>
        <end position="208"/>
    </location>
</feature>
<dbReference type="InterPro" id="IPR022968">
    <property type="entry name" value="Tsr3-like"/>
</dbReference>
<accession>A0AAU9K7G3</accession>
<comment type="caution">
    <text evidence="6">Lacks conserved residue(s) required for the propagation of feature annotation.</text>
</comment>
<evidence type="ECO:0000256" key="3">
    <source>
        <dbReference type="ARBA" id="ARBA00022552"/>
    </source>
</evidence>
<dbReference type="GO" id="GO:1904047">
    <property type="term" value="F:S-adenosyl-L-methionine binding"/>
    <property type="evidence" value="ECO:0007669"/>
    <property type="project" value="UniProtKB-UniRule"/>
</dbReference>
<gene>
    <name evidence="10" type="ORF">BSTOLATCC_MIC63957</name>
</gene>
<dbReference type="Pfam" id="PF04034">
    <property type="entry name" value="Ribo_biogen_C"/>
    <property type="match status" value="1"/>
</dbReference>
<dbReference type="GO" id="GO:0030490">
    <property type="term" value="P:maturation of SSU-rRNA"/>
    <property type="evidence" value="ECO:0007669"/>
    <property type="project" value="TreeGrafter"/>
</dbReference>
<keyword evidence="5 6" id="KW-0949">S-adenosyl-L-methionine</keyword>
<evidence type="ECO:0000256" key="1">
    <source>
        <dbReference type="ARBA" id="ARBA00022490"/>
    </source>
</evidence>
<keyword evidence="11" id="KW-1185">Reference proteome</keyword>
<keyword evidence="4 6" id="KW-0808">Transferase</keyword>
<feature type="domain" description="16S/18S rRNA aminocarboxypropyltransferase Tsr3 C-terminal" evidence="8">
    <location>
        <begin position="45"/>
        <end position="170"/>
    </location>
</feature>
<evidence type="ECO:0000313" key="10">
    <source>
        <dbReference type="EMBL" id="CAG9335485.1"/>
    </source>
</evidence>
<feature type="binding site" evidence="6">
    <location>
        <position position="23"/>
    </location>
    <ligand>
        <name>S-adenosyl-L-methionine</name>
        <dbReference type="ChEBI" id="CHEBI:59789"/>
    </ligand>
</feature>
<dbReference type="InterPro" id="IPR007209">
    <property type="entry name" value="RNaseL-inhib-like_metal-bd_dom"/>
</dbReference>
<evidence type="ECO:0000256" key="4">
    <source>
        <dbReference type="ARBA" id="ARBA00022679"/>
    </source>
</evidence>
<evidence type="ECO:0000256" key="5">
    <source>
        <dbReference type="ARBA" id="ARBA00022691"/>
    </source>
</evidence>
<dbReference type="PANTHER" id="PTHR20426">
    <property type="entry name" value="RIBOSOME BIOGENESIS PROTEIN TSR3 HOMOLOG"/>
    <property type="match status" value="1"/>
</dbReference>
<comment type="caution">
    <text evidence="10">The sequence shown here is derived from an EMBL/GenBank/DDBJ whole genome shotgun (WGS) entry which is preliminary data.</text>
</comment>
<dbReference type="PANTHER" id="PTHR20426:SF0">
    <property type="entry name" value="18S RRNA AMINOCARBOXYPROPYLTRANSFERASE"/>
    <property type="match status" value="1"/>
</dbReference>
<feature type="binding site" evidence="6">
    <location>
        <position position="71"/>
    </location>
    <ligand>
        <name>S-adenosyl-L-methionine</name>
        <dbReference type="ChEBI" id="CHEBI:59789"/>
    </ligand>
</feature>
<reference evidence="10" key="1">
    <citation type="submission" date="2021-09" db="EMBL/GenBank/DDBJ databases">
        <authorList>
            <consortium name="AG Swart"/>
            <person name="Singh M."/>
            <person name="Singh A."/>
            <person name="Seah K."/>
            <person name="Emmerich C."/>
        </authorList>
    </citation>
    <scope>NUCLEOTIDE SEQUENCE</scope>
    <source>
        <strain evidence="10">ATCC30299</strain>
    </source>
</reference>
<evidence type="ECO:0000259" key="9">
    <source>
        <dbReference type="Pfam" id="PF04068"/>
    </source>
</evidence>
<feature type="compositionally biased region" description="Acidic residues" evidence="7">
    <location>
        <begin position="189"/>
        <end position="208"/>
    </location>
</feature>
<dbReference type="GO" id="GO:0000455">
    <property type="term" value="P:enzyme-directed rRNA pseudouridine synthesis"/>
    <property type="evidence" value="ECO:0007669"/>
    <property type="project" value="UniProtKB-UniRule"/>
</dbReference>
<dbReference type="EC" id="2.5.1.157" evidence="6"/>
<dbReference type="GO" id="GO:0106388">
    <property type="term" value="F:rRNA small subunit aminocarboxypropyltransferase activity"/>
    <property type="evidence" value="ECO:0007669"/>
    <property type="project" value="UniProtKB-EC"/>
</dbReference>
<evidence type="ECO:0000313" key="11">
    <source>
        <dbReference type="Proteomes" id="UP001162131"/>
    </source>
</evidence>
<comment type="function">
    <text evidence="6">Aminocarboxypropyltransferase that catalyzes the aminocarboxypropyl transfer on pseudouridine in 18S rRNA. It constitutes the last step in biosynthesis of the hypermodified N1-methyl-N3-(3-amino-3-carboxypropyl) pseudouridine (m1acp3-Psi).</text>
</comment>
<protein>
    <recommendedName>
        <fullName evidence="6">18S rRNA aminocarboxypropyltransferase</fullName>
        <ecNumber evidence="6">2.5.1.157</ecNumber>
    </recommendedName>
</protein>
<name>A0AAU9K7G3_9CILI</name>
<proteinExistence type="inferred from homology"/>
<feature type="binding site" evidence="6">
    <location>
        <position position="94"/>
    </location>
    <ligand>
        <name>S-adenosyl-L-methionine</name>
        <dbReference type="ChEBI" id="CHEBI:59789"/>
    </ligand>
</feature>
<sequence>MEKGRRIKVAMWDFGHCDPKRCTGRKLAREGKIRLIKPYKKFSGVILSPLATKTISCEDTNIILEHGICVIDCSWARLEEINFGKLHNGNERILPLLIAANSVNYGKPMKLTCVEAIAASLIICGLQEAANPLLESFGWGPEFIRINQDLLEGYLNAENEQEVIDAQAQFQETGNMQQQNVPTFPPADSSEEEEEEEENNEEEPEQDQ</sequence>
<evidence type="ECO:0000256" key="6">
    <source>
        <dbReference type="HAMAP-Rule" id="MF_03146"/>
    </source>
</evidence>
<keyword evidence="2 6" id="KW-0690">Ribosome biogenesis</keyword>